<reference evidence="15" key="1">
    <citation type="journal article" date="2014" name="Genome Announc.">
        <title>Genome sequence and annotation of Acremonium chrysogenum, producer of the beta-lactam antibiotic cephalosporin C.</title>
        <authorList>
            <person name="Terfehr D."/>
            <person name="Dahlmann T.A."/>
            <person name="Specht T."/>
            <person name="Zadra I."/>
            <person name="Kuernsteiner H."/>
            <person name="Kueck U."/>
        </authorList>
    </citation>
    <scope>NUCLEOTIDE SEQUENCE [LARGE SCALE GENOMIC DNA]</scope>
    <source>
        <strain evidence="15">ATCC 11550 / CBS 779.69 / DSM 880 / IAM 14645 / JCM 23072 / IMI 49137</strain>
    </source>
</reference>
<proteinExistence type="predicted"/>
<dbReference type="EMBL" id="JPKY01000041">
    <property type="protein sequence ID" value="KFH44868.1"/>
    <property type="molecule type" value="Genomic_DNA"/>
</dbReference>
<dbReference type="Gene3D" id="1.10.10.60">
    <property type="entry name" value="Homeodomain-like"/>
    <property type="match status" value="1"/>
</dbReference>
<evidence type="ECO:0000256" key="4">
    <source>
        <dbReference type="ARBA" id="ARBA00022723"/>
    </source>
</evidence>
<evidence type="ECO:0000256" key="6">
    <source>
        <dbReference type="ARBA" id="ARBA00022833"/>
    </source>
</evidence>
<keyword evidence="8" id="KW-0238">DNA-binding</keyword>
<name>A0A086T686_HAPC1</name>
<evidence type="ECO:0000256" key="8">
    <source>
        <dbReference type="ARBA" id="ARBA00023125"/>
    </source>
</evidence>
<dbReference type="AlphaFoldDB" id="A0A086T686"/>
<evidence type="ECO:0000256" key="3">
    <source>
        <dbReference type="ARBA" id="ARBA00022679"/>
    </source>
</evidence>
<evidence type="ECO:0000256" key="1">
    <source>
        <dbReference type="ARBA" id="ARBA00001947"/>
    </source>
</evidence>
<dbReference type="InterPro" id="IPR018060">
    <property type="entry name" value="HTH_AraC"/>
</dbReference>
<keyword evidence="5" id="KW-0227">DNA damage</keyword>
<dbReference type="GO" id="GO:0003700">
    <property type="term" value="F:DNA-binding transcription factor activity"/>
    <property type="evidence" value="ECO:0007669"/>
    <property type="project" value="InterPro"/>
</dbReference>
<evidence type="ECO:0000313" key="14">
    <source>
        <dbReference type="EMBL" id="KFH44868.1"/>
    </source>
</evidence>
<evidence type="ECO:0000256" key="12">
    <source>
        <dbReference type="SAM" id="MobiDB-lite"/>
    </source>
</evidence>
<evidence type="ECO:0000313" key="15">
    <source>
        <dbReference type="Proteomes" id="UP000029964"/>
    </source>
</evidence>
<keyword evidence="9" id="KW-0010">Activator</keyword>
<dbReference type="Proteomes" id="UP000029964">
    <property type="component" value="Unassembled WGS sequence"/>
</dbReference>
<keyword evidence="2" id="KW-0489">Methyltransferase</keyword>
<dbReference type="HOGENOM" id="CLU_000445_81_3_1"/>
<keyword evidence="7" id="KW-0805">Transcription regulation</keyword>
<dbReference type="Pfam" id="PF02805">
    <property type="entry name" value="Ada_Zn_binding"/>
    <property type="match status" value="1"/>
</dbReference>
<dbReference type="OrthoDB" id="2447880at2759"/>
<feature type="domain" description="HTH araC/xylS-type" evidence="13">
    <location>
        <begin position="123"/>
        <end position="159"/>
    </location>
</feature>
<evidence type="ECO:0000259" key="13">
    <source>
        <dbReference type="PROSITE" id="PS01124"/>
    </source>
</evidence>
<keyword evidence="6" id="KW-0862">Zinc</keyword>
<evidence type="ECO:0000256" key="11">
    <source>
        <dbReference type="ARBA" id="ARBA00023204"/>
    </source>
</evidence>
<evidence type="ECO:0000256" key="5">
    <source>
        <dbReference type="ARBA" id="ARBA00022763"/>
    </source>
</evidence>
<protein>
    <submittedName>
        <fullName evidence="14">Bifunctional transcriptional activator/DNA repair enzyme-like protein</fullName>
    </submittedName>
</protein>
<dbReference type="Gene3D" id="3.40.10.10">
    <property type="entry name" value="DNA Methylphosphotriester Repair Domain"/>
    <property type="match status" value="1"/>
</dbReference>
<keyword evidence="10" id="KW-0804">Transcription</keyword>
<gene>
    <name evidence="14" type="ORF">ACRE_043050</name>
</gene>
<dbReference type="GO" id="GO:0043565">
    <property type="term" value="F:sequence-specific DNA binding"/>
    <property type="evidence" value="ECO:0007669"/>
    <property type="project" value="InterPro"/>
</dbReference>
<evidence type="ECO:0000256" key="9">
    <source>
        <dbReference type="ARBA" id="ARBA00023159"/>
    </source>
</evidence>
<keyword evidence="3" id="KW-0808">Transferase</keyword>
<feature type="region of interest" description="Disordered" evidence="12">
    <location>
        <begin position="162"/>
        <end position="183"/>
    </location>
</feature>
<comment type="caution">
    <text evidence="14">The sequence shown here is derived from an EMBL/GenBank/DDBJ whole genome shotgun (WGS) entry which is preliminary data.</text>
</comment>
<evidence type="ECO:0000256" key="2">
    <source>
        <dbReference type="ARBA" id="ARBA00022603"/>
    </source>
</evidence>
<sequence length="256" mass="27542">MRPDMGSPSPMPSPTFTSSLFADDDTRWQAVCNRDTAADGLFVYAVRTTRIYCRPICKARLARRANVSFYETPREAREAGFRACKRCKPDMEGSMPDEAAVKKIRAFVSSGGGGGGGGAGDGDLMSLGQMAKRTGLSKWHFHRVFKKCVGVTPVEYVRMRRRHGDSASNATQTTLTTPTEDESPAALGSEWLQQLEMGVGAEFESLSGALDPALATDVTATAGSSSAGAVDHLAIEDNMSWADLLAWPHDDYAVPP</sequence>
<organism evidence="14 15">
    <name type="scientific">Hapsidospora chrysogenum (strain ATCC 11550 / CBS 779.69 / DSM 880 / IAM 14645 / JCM 23072 / IMI 49137)</name>
    <name type="common">Acremonium chrysogenum</name>
    <dbReference type="NCBI Taxonomy" id="857340"/>
    <lineage>
        <taxon>Eukaryota</taxon>
        <taxon>Fungi</taxon>
        <taxon>Dikarya</taxon>
        <taxon>Ascomycota</taxon>
        <taxon>Pezizomycotina</taxon>
        <taxon>Sordariomycetes</taxon>
        <taxon>Hypocreomycetidae</taxon>
        <taxon>Hypocreales</taxon>
        <taxon>Bionectriaceae</taxon>
        <taxon>Hapsidospora</taxon>
    </lineage>
</organism>
<dbReference type="FunFam" id="3.40.10.10:FF:000001">
    <property type="entry name" value="DNA-3-methyladenine glycosylase 2"/>
    <property type="match status" value="1"/>
</dbReference>
<dbReference type="GO" id="GO:0008270">
    <property type="term" value="F:zinc ion binding"/>
    <property type="evidence" value="ECO:0007669"/>
    <property type="project" value="InterPro"/>
</dbReference>
<evidence type="ECO:0000256" key="7">
    <source>
        <dbReference type="ARBA" id="ARBA00023015"/>
    </source>
</evidence>
<dbReference type="SUPFAM" id="SSF57884">
    <property type="entry name" value="Ada DNA repair protein, N-terminal domain (N-Ada 10)"/>
    <property type="match status" value="1"/>
</dbReference>
<dbReference type="GO" id="GO:0006307">
    <property type="term" value="P:DNA alkylation repair"/>
    <property type="evidence" value="ECO:0007669"/>
    <property type="project" value="UniProtKB-ARBA"/>
</dbReference>
<keyword evidence="15" id="KW-1185">Reference proteome</keyword>
<accession>A0A086T686</accession>
<dbReference type="InterPro" id="IPR035451">
    <property type="entry name" value="Ada-like_dom_sf"/>
</dbReference>
<dbReference type="SUPFAM" id="SSF46689">
    <property type="entry name" value="Homeodomain-like"/>
    <property type="match status" value="1"/>
</dbReference>
<keyword evidence="4" id="KW-0479">Metal-binding</keyword>
<comment type="cofactor">
    <cofactor evidence="1">
        <name>Zn(2+)</name>
        <dbReference type="ChEBI" id="CHEBI:29105"/>
    </cofactor>
</comment>
<dbReference type="InterPro" id="IPR009057">
    <property type="entry name" value="Homeodomain-like_sf"/>
</dbReference>
<dbReference type="GO" id="GO:0008168">
    <property type="term" value="F:methyltransferase activity"/>
    <property type="evidence" value="ECO:0007669"/>
    <property type="project" value="UniProtKB-KW"/>
</dbReference>
<dbReference type="GO" id="GO:0032259">
    <property type="term" value="P:methylation"/>
    <property type="evidence" value="ECO:0007669"/>
    <property type="project" value="UniProtKB-KW"/>
</dbReference>
<dbReference type="STRING" id="857340.A0A086T686"/>
<evidence type="ECO:0000256" key="10">
    <source>
        <dbReference type="ARBA" id="ARBA00023163"/>
    </source>
</evidence>
<keyword evidence="11" id="KW-0234">DNA repair</keyword>
<dbReference type="InterPro" id="IPR004026">
    <property type="entry name" value="Ada_DNA_repair_Zn-bd"/>
</dbReference>
<dbReference type="PROSITE" id="PS01124">
    <property type="entry name" value="HTH_ARAC_FAMILY_2"/>
    <property type="match status" value="1"/>
</dbReference>